<dbReference type="Proteomes" id="UP001341840">
    <property type="component" value="Unassembled WGS sequence"/>
</dbReference>
<dbReference type="Gene3D" id="3.30.559.10">
    <property type="entry name" value="Chloramphenicol acetyltransferase-like domain"/>
    <property type="match status" value="1"/>
</dbReference>
<protein>
    <submittedName>
        <fullName evidence="2">Uncharacterized protein</fullName>
    </submittedName>
</protein>
<dbReference type="PANTHER" id="PTHR31642:SF9">
    <property type="entry name" value="BENZYL ALCOHOL O-BENZOYLTRANSFERASE"/>
    <property type="match status" value="1"/>
</dbReference>
<accession>A0ABU6VCU5</accession>
<name>A0ABU6VCU5_9FABA</name>
<dbReference type="EMBL" id="JASCZI010151245">
    <property type="protein sequence ID" value="MED6171319.1"/>
    <property type="molecule type" value="Genomic_DNA"/>
</dbReference>
<evidence type="ECO:0000313" key="3">
    <source>
        <dbReference type="Proteomes" id="UP001341840"/>
    </source>
</evidence>
<reference evidence="2 3" key="1">
    <citation type="journal article" date="2023" name="Plants (Basel)">
        <title>Bridging the Gap: Combining Genomics and Transcriptomics Approaches to Understand Stylosanthes scabra, an Orphan Legume from the Brazilian Caatinga.</title>
        <authorList>
            <person name="Ferreira-Neto J.R.C."/>
            <person name="da Silva M.D."/>
            <person name="Binneck E."/>
            <person name="de Melo N.F."/>
            <person name="da Silva R.H."/>
            <person name="de Melo A.L.T.M."/>
            <person name="Pandolfi V."/>
            <person name="Bustamante F.O."/>
            <person name="Brasileiro-Vidal A.C."/>
            <person name="Benko-Iseppon A.M."/>
        </authorList>
    </citation>
    <scope>NUCLEOTIDE SEQUENCE [LARGE SCALE GENOMIC DNA]</scope>
    <source>
        <tissue evidence="2">Leaves</tissue>
    </source>
</reference>
<dbReference type="Pfam" id="PF02458">
    <property type="entry name" value="Transferase"/>
    <property type="match status" value="1"/>
</dbReference>
<dbReference type="InterPro" id="IPR023213">
    <property type="entry name" value="CAT-like_dom_sf"/>
</dbReference>
<proteinExistence type="inferred from homology"/>
<gene>
    <name evidence="2" type="ORF">PIB30_039672</name>
</gene>
<dbReference type="InterPro" id="IPR050317">
    <property type="entry name" value="Plant_Fungal_Acyltransferase"/>
</dbReference>
<organism evidence="2 3">
    <name type="scientific">Stylosanthes scabra</name>
    <dbReference type="NCBI Taxonomy" id="79078"/>
    <lineage>
        <taxon>Eukaryota</taxon>
        <taxon>Viridiplantae</taxon>
        <taxon>Streptophyta</taxon>
        <taxon>Embryophyta</taxon>
        <taxon>Tracheophyta</taxon>
        <taxon>Spermatophyta</taxon>
        <taxon>Magnoliopsida</taxon>
        <taxon>eudicotyledons</taxon>
        <taxon>Gunneridae</taxon>
        <taxon>Pentapetalae</taxon>
        <taxon>rosids</taxon>
        <taxon>fabids</taxon>
        <taxon>Fabales</taxon>
        <taxon>Fabaceae</taxon>
        <taxon>Papilionoideae</taxon>
        <taxon>50 kb inversion clade</taxon>
        <taxon>dalbergioids sensu lato</taxon>
        <taxon>Dalbergieae</taxon>
        <taxon>Pterocarpus clade</taxon>
        <taxon>Stylosanthes</taxon>
    </lineage>
</organism>
<evidence type="ECO:0000256" key="1">
    <source>
        <dbReference type="ARBA" id="ARBA00009861"/>
    </source>
</evidence>
<evidence type="ECO:0000313" key="2">
    <source>
        <dbReference type="EMBL" id="MED6171319.1"/>
    </source>
</evidence>
<keyword evidence="3" id="KW-1185">Reference proteome</keyword>
<dbReference type="PANTHER" id="PTHR31642">
    <property type="entry name" value="TRICHOTHECENE 3-O-ACETYLTRANSFERASE"/>
    <property type="match status" value="1"/>
</dbReference>
<sequence length="144" mass="15895">MHMNWTVSTVGKICRSPLSYALELVKKAKNEASEEYVRSVVDLLAVKKGISLTETGSFIMSDSRIAFRDVDYGLGKPLYSGVAKAGVGDFHSVSFYVTHTNSKGEHGAVVPICLPEEAMVRFEQELNEILNFKSHGQTILRSNI</sequence>
<comment type="similarity">
    <text evidence="1">Belongs to the plant acyltransferase family.</text>
</comment>
<comment type="caution">
    <text evidence="2">The sequence shown here is derived from an EMBL/GenBank/DDBJ whole genome shotgun (WGS) entry which is preliminary data.</text>
</comment>